<evidence type="ECO:0000313" key="4">
    <source>
        <dbReference type="Proteomes" id="UP001595711"/>
    </source>
</evidence>
<sequence length="467" mass="49888">MSKEITSLSAAGLRKAYLRKDLSPVEVTKIAIAQIERLEPQLNAFAVQATPEALLEQAAMSERRWLDASPLGPLDGVPITIKDAIRTKGWPTVAGSHTVKPGQPWTEDSPAVARARESGAIFLGKTTTPEFGWKAVTDSPKYGITRNPWNFDRTPGGSSGGSAAALAAGIGHAAIGTDAAGSVRIPASLCGLVALKATTGRIPTYPPSALWRMGHIGPICRTVDDTAMMLNLLSRPDPRDWSALPPSGEDFELPRRSLAGLKVAFSPTLGYARVMPEIAQVVELAVRKLEDLGATIELVEAPFPDPTPAAMTMFAAGIVHSQRHLDDAAMAMLDPDLRAVIENSASVDREAYMSAVDQQIALTRNNRLFHQTYDLLVTPTLAVAAFEVGRNVAPDYDTANWMSWTPFTYPFNLTGQPAATVPCGLTAEGLPVGLQFVGDLYADALVLQAARLFETVSPFGHALPSCL</sequence>
<feature type="domain" description="Amidase" evidence="2">
    <location>
        <begin position="26"/>
        <end position="447"/>
    </location>
</feature>
<dbReference type="GO" id="GO:0004040">
    <property type="term" value="F:amidase activity"/>
    <property type="evidence" value="ECO:0007669"/>
    <property type="project" value="UniProtKB-EC"/>
</dbReference>
<dbReference type="InterPro" id="IPR020556">
    <property type="entry name" value="Amidase_CS"/>
</dbReference>
<dbReference type="PANTHER" id="PTHR11895:SF7">
    <property type="entry name" value="GLUTAMYL-TRNA(GLN) AMIDOTRANSFERASE SUBUNIT A, MITOCHONDRIAL"/>
    <property type="match status" value="1"/>
</dbReference>
<dbReference type="EMBL" id="JBHRYJ010000006">
    <property type="protein sequence ID" value="MFC3678022.1"/>
    <property type="molecule type" value="Genomic_DNA"/>
</dbReference>
<proteinExistence type="inferred from homology"/>
<dbReference type="SUPFAM" id="SSF75304">
    <property type="entry name" value="Amidase signature (AS) enzymes"/>
    <property type="match status" value="1"/>
</dbReference>
<comment type="caution">
    <text evidence="3">The sequence shown here is derived from an EMBL/GenBank/DDBJ whole genome shotgun (WGS) entry which is preliminary data.</text>
</comment>
<dbReference type="PROSITE" id="PS00571">
    <property type="entry name" value="AMIDASES"/>
    <property type="match status" value="1"/>
</dbReference>
<dbReference type="InterPro" id="IPR023631">
    <property type="entry name" value="Amidase_dom"/>
</dbReference>
<dbReference type="InterPro" id="IPR036928">
    <property type="entry name" value="AS_sf"/>
</dbReference>
<dbReference type="Proteomes" id="UP001595711">
    <property type="component" value="Unassembled WGS sequence"/>
</dbReference>
<dbReference type="Pfam" id="PF01425">
    <property type="entry name" value="Amidase"/>
    <property type="match status" value="1"/>
</dbReference>
<keyword evidence="4" id="KW-1185">Reference proteome</keyword>
<evidence type="ECO:0000256" key="1">
    <source>
        <dbReference type="ARBA" id="ARBA00009199"/>
    </source>
</evidence>
<dbReference type="RefSeq" id="WP_379729659.1">
    <property type="nucleotide sequence ID" value="NZ_JBHRYJ010000006.1"/>
</dbReference>
<dbReference type="PANTHER" id="PTHR11895">
    <property type="entry name" value="TRANSAMIDASE"/>
    <property type="match status" value="1"/>
</dbReference>
<dbReference type="NCBIfam" id="NF004815">
    <property type="entry name" value="PRK06169.1"/>
    <property type="match status" value="1"/>
</dbReference>
<dbReference type="EC" id="3.5.1.4" evidence="3"/>
<accession>A0ABV7VMB2</accession>
<organism evidence="3 4">
    <name type="scientific">Ferrovibrio xuzhouensis</name>
    <dbReference type="NCBI Taxonomy" id="1576914"/>
    <lineage>
        <taxon>Bacteria</taxon>
        <taxon>Pseudomonadati</taxon>
        <taxon>Pseudomonadota</taxon>
        <taxon>Alphaproteobacteria</taxon>
        <taxon>Rhodospirillales</taxon>
        <taxon>Rhodospirillaceae</taxon>
        <taxon>Ferrovibrio</taxon>
    </lineage>
</organism>
<gene>
    <name evidence="3" type="ORF">ACFOOQ_20885</name>
</gene>
<evidence type="ECO:0000313" key="3">
    <source>
        <dbReference type="EMBL" id="MFC3678022.1"/>
    </source>
</evidence>
<reference evidence="4" key="1">
    <citation type="journal article" date="2019" name="Int. J. Syst. Evol. Microbiol.">
        <title>The Global Catalogue of Microorganisms (GCM) 10K type strain sequencing project: providing services to taxonomists for standard genome sequencing and annotation.</title>
        <authorList>
            <consortium name="The Broad Institute Genomics Platform"/>
            <consortium name="The Broad Institute Genome Sequencing Center for Infectious Disease"/>
            <person name="Wu L."/>
            <person name="Ma J."/>
        </authorList>
    </citation>
    <scope>NUCLEOTIDE SEQUENCE [LARGE SCALE GENOMIC DNA]</scope>
    <source>
        <strain evidence="4">KCTC 42182</strain>
    </source>
</reference>
<name>A0ABV7VMB2_9PROT</name>
<evidence type="ECO:0000259" key="2">
    <source>
        <dbReference type="Pfam" id="PF01425"/>
    </source>
</evidence>
<dbReference type="Gene3D" id="3.90.1300.10">
    <property type="entry name" value="Amidase signature (AS) domain"/>
    <property type="match status" value="1"/>
</dbReference>
<comment type="similarity">
    <text evidence="1">Belongs to the amidase family.</text>
</comment>
<keyword evidence="3" id="KW-0378">Hydrolase</keyword>
<protein>
    <submittedName>
        <fullName evidence="3">Amidase</fullName>
        <ecNumber evidence="3">3.5.1.4</ecNumber>
    </submittedName>
</protein>
<dbReference type="InterPro" id="IPR000120">
    <property type="entry name" value="Amidase"/>
</dbReference>